<sequence>MIIEYNVAHDGRLGYRRMTMYINRYNHMNYSEKYIHRLMKYLKIKSRIRKKKINRKRSNNYTKENILNRNFKSNKLYFVY</sequence>
<organism evidence="2 3">
    <name type="scientific">Marinitoga aeolica</name>
    <dbReference type="NCBI Taxonomy" id="2809031"/>
    <lineage>
        <taxon>Bacteria</taxon>
        <taxon>Thermotogati</taxon>
        <taxon>Thermotogota</taxon>
        <taxon>Thermotogae</taxon>
        <taxon>Petrotogales</taxon>
        <taxon>Petrotogaceae</taxon>
        <taxon>Marinitoga</taxon>
    </lineage>
</organism>
<proteinExistence type="predicted"/>
<reference evidence="2 3" key="1">
    <citation type="submission" date="2021-02" db="EMBL/GenBank/DDBJ databases">
        <title>Characterization of Marinitoga sp. nov. str. BP5-C20A.</title>
        <authorList>
            <person name="Erauso G."/>
            <person name="Postec A."/>
        </authorList>
    </citation>
    <scope>NUCLEOTIDE SEQUENCE [LARGE SCALE GENOMIC DNA]</scope>
    <source>
        <strain evidence="2 3">BP5-C20A</strain>
    </source>
</reference>
<dbReference type="InterPro" id="IPR025948">
    <property type="entry name" value="HTH-like_dom"/>
</dbReference>
<accession>A0ABY8PPV9</accession>
<gene>
    <name evidence="2" type="ORF">JRV97_09900</name>
</gene>
<protein>
    <submittedName>
        <fullName evidence="2">Transposase</fullName>
    </submittedName>
</protein>
<keyword evidence="3" id="KW-1185">Reference proteome</keyword>
<dbReference type="Proteomes" id="UP001232493">
    <property type="component" value="Chromosome"/>
</dbReference>
<name>A0ABY8PPV9_9BACT</name>
<evidence type="ECO:0000313" key="3">
    <source>
        <dbReference type="Proteomes" id="UP001232493"/>
    </source>
</evidence>
<dbReference type="EMBL" id="CP069362">
    <property type="protein sequence ID" value="WGS64664.1"/>
    <property type="molecule type" value="Genomic_DNA"/>
</dbReference>
<evidence type="ECO:0000313" key="2">
    <source>
        <dbReference type="EMBL" id="WGS64664.1"/>
    </source>
</evidence>
<dbReference type="Pfam" id="PF13276">
    <property type="entry name" value="HTH_21"/>
    <property type="match status" value="1"/>
</dbReference>
<evidence type="ECO:0000259" key="1">
    <source>
        <dbReference type="Pfam" id="PF13276"/>
    </source>
</evidence>
<feature type="domain" description="HTH-like" evidence="1">
    <location>
        <begin position="7"/>
        <end position="52"/>
    </location>
</feature>